<evidence type="ECO:0000313" key="2">
    <source>
        <dbReference type="Proteomes" id="UP000232638"/>
    </source>
</evidence>
<dbReference type="OrthoDB" id="160990at2"/>
<dbReference type="NCBIfam" id="TIGR02436">
    <property type="entry name" value="four helix bundle protein"/>
    <property type="match status" value="1"/>
</dbReference>
<name>A0A2K8UAM1_9GAMM</name>
<dbReference type="PANTHER" id="PTHR38471">
    <property type="entry name" value="FOUR HELIX BUNDLE PROTEIN"/>
    <property type="match status" value="1"/>
</dbReference>
<reference evidence="1 2" key="1">
    <citation type="submission" date="2017-03" db="EMBL/GenBank/DDBJ databases">
        <title>Complete genome sequence of Candidatus 'Thiodictyon syntrophicum' sp. nov. strain Cad16T, a photolithoautotroph purple sulfur bacterium isolated from an alpine meromictic lake.</title>
        <authorList>
            <person name="Luedin S.M."/>
            <person name="Pothier J.F."/>
            <person name="Danza F."/>
            <person name="Storelli N."/>
            <person name="Wittwer M."/>
            <person name="Tonolla M."/>
        </authorList>
    </citation>
    <scope>NUCLEOTIDE SEQUENCE [LARGE SCALE GENOMIC DNA]</scope>
    <source>
        <strain evidence="1 2">Cad16T</strain>
    </source>
</reference>
<accession>A0A2K8UAM1</accession>
<dbReference type="InterPro" id="IPR012657">
    <property type="entry name" value="23S_rRNA-intervening_sequence"/>
</dbReference>
<dbReference type="SUPFAM" id="SSF158446">
    <property type="entry name" value="IVS-encoded protein-like"/>
    <property type="match status" value="1"/>
</dbReference>
<dbReference type="CDD" id="cd16377">
    <property type="entry name" value="23S_rRNA_IVP_like"/>
    <property type="match status" value="1"/>
</dbReference>
<dbReference type="PANTHER" id="PTHR38471:SF2">
    <property type="entry name" value="FOUR HELIX BUNDLE PROTEIN"/>
    <property type="match status" value="1"/>
</dbReference>
<gene>
    <name evidence="1" type="ORF">THSYN_17910</name>
</gene>
<dbReference type="Gene3D" id="1.20.1440.60">
    <property type="entry name" value="23S rRNA-intervening sequence"/>
    <property type="match status" value="1"/>
</dbReference>
<sequence length="108" mass="11795">MDLAGAVYQTTTSFPRDEVYGLVSQMRRAAVSIPSNIAEGYGRGGKDYARFVAIAYGSLLELETQTELARRFGFLNIDQEGHILSATAEIGRMLNALRASLRKTNPAP</sequence>
<dbReference type="AlphaFoldDB" id="A0A2K8UAM1"/>
<evidence type="ECO:0008006" key="3">
    <source>
        <dbReference type="Google" id="ProtNLM"/>
    </source>
</evidence>
<evidence type="ECO:0000313" key="1">
    <source>
        <dbReference type="EMBL" id="AUB82633.1"/>
    </source>
</evidence>
<dbReference type="KEGG" id="tsy:THSYN_17910"/>
<protein>
    <recommendedName>
        <fullName evidence="3">Four helix bundle protein</fullName>
    </recommendedName>
</protein>
<dbReference type="Proteomes" id="UP000232638">
    <property type="component" value="Chromosome"/>
</dbReference>
<dbReference type="Pfam" id="PF05635">
    <property type="entry name" value="23S_rRNA_IVP"/>
    <property type="match status" value="1"/>
</dbReference>
<organism evidence="1 2">
    <name type="scientific">Candidatus Thiodictyon syntrophicum</name>
    <dbReference type="NCBI Taxonomy" id="1166950"/>
    <lineage>
        <taxon>Bacteria</taxon>
        <taxon>Pseudomonadati</taxon>
        <taxon>Pseudomonadota</taxon>
        <taxon>Gammaproteobacteria</taxon>
        <taxon>Chromatiales</taxon>
        <taxon>Chromatiaceae</taxon>
        <taxon>Thiodictyon</taxon>
    </lineage>
</organism>
<dbReference type="EMBL" id="CP020370">
    <property type="protein sequence ID" value="AUB82633.1"/>
    <property type="molecule type" value="Genomic_DNA"/>
</dbReference>
<proteinExistence type="predicted"/>
<dbReference type="InterPro" id="IPR036583">
    <property type="entry name" value="23S_rRNA_IVS_sf"/>
</dbReference>
<keyword evidence="2" id="KW-1185">Reference proteome</keyword>